<protein>
    <submittedName>
        <fullName evidence="1">Uncharacterized protein</fullName>
    </submittedName>
</protein>
<sequence>QVAKEAGKWARRLFPKYLGAPDEEDAIPEDNPLFASEPDVTGEGCRVDTLAGCGFKEQVFIEKQRSSTAEKRKAELQRLTKIQDAVMKPDQKEWLLSRIAILQQLRT</sequence>
<dbReference type="Proteomes" id="UP001178507">
    <property type="component" value="Unassembled WGS sequence"/>
</dbReference>
<proteinExistence type="predicted"/>
<feature type="non-terminal residue" evidence="1">
    <location>
        <position position="1"/>
    </location>
</feature>
<accession>A0AA36MP65</accession>
<keyword evidence="2" id="KW-1185">Reference proteome</keyword>
<name>A0AA36MP65_9DINO</name>
<comment type="caution">
    <text evidence="1">The sequence shown here is derived from an EMBL/GenBank/DDBJ whole genome shotgun (WGS) entry which is preliminary data.</text>
</comment>
<evidence type="ECO:0000313" key="1">
    <source>
        <dbReference type="EMBL" id="CAJ1379081.1"/>
    </source>
</evidence>
<dbReference type="EMBL" id="CAUJNA010000597">
    <property type="protein sequence ID" value="CAJ1379081.1"/>
    <property type="molecule type" value="Genomic_DNA"/>
</dbReference>
<reference evidence="1" key="1">
    <citation type="submission" date="2023-08" db="EMBL/GenBank/DDBJ databases">
        <authorList>
            <person name="Chen Y."/>
            <person name="Shah S."/>
            <person name="Dougan E. K."/>
            <person name="Thang M."/>
            <person name="Chan C."/>
        </authorList>
    </citation>
    <scope>NUCLEOTIDE SEQUENCE</scope>
</reference>
<dbReference type="AlphaFoldDB" id="A0AA36MP65"/>
<gene>
    <name evidence="1" type="ORF">EVOR1521_LOCUS7433</name>
</gene>
<evidence type="ECO:0000313" key="2">
    <source>
        <dbReference type="Proteomes" id="UP001178507"/>
    </source>
</evidence>
<organism evidence="1 2">
    <name type="scientific">Effrenium voratum</name>
    <dbReference type="NCBI Taxonomy" id="2562239"/>
    <lineage>
        <taxon>Eukaryota</taxon>
        <taxon>Sar</taxon>
        <taxon>Alveolata</taxon>
        <taxon>Dinophyceae</taxon>
        <taxon>Suessiales</taxon>
        <taxon>Symbiodiniaceae</taxon>
        <taxon>Effrenium</taxon>
    </lineage>
</organism>